<name>A0A9X0B134_9HELO</name>
<keyword evidence="1" id="KW-1133">Transmembrane helix</keyword>
<reference evidence="2" key="1">
    <citation type="submission" date="2022-11" db="EMBL/GenBank/DDBJ databases">
        <title>Genome Resource of Sclerotinia nivalis Strain SnTB1, a Plant Pathogen Isolated from American Ginseng.</title>
        <authorList>
            <person name="Fan S."/>
        </authorList>
    </citation>
    <scope>NUCLEOTIDE SEQUENCE</scope>
    <source>
        <strain evidence="2">SnTB1</strain>
    </source>
</reference>
<keyword evidence="3" id="KW-1185">Reference proteome</keyword>
<dbReference type="OrthoDB" id="3553538at2759"/>
<accession>A0A9X0B134</accession>
<evidence type="ECO:0000313" key="2">
    <source>
        <dbReference type="EMBL" id="KAJ8071878.1"/>
    </source>
</evidence>
<dbReference type="EMBL" id="JAPEIS010000001">
    <property type="protein sequence ID" value="KAJ8071878.1"/>
    <property type="molecule type" value="Genomic_DNA"/>
</dbReference>
<dbReference type="AlphaFoldDB" id="A0A9X0B134"/>
<dbReference type="Proteomes" id="UP001152300">
    <property type="component" value="Unassembled WGS sequence"/>
</dbReference>
<organism evidence="2 3">
    <name type="scientific">Sclerotinia nivalis</name>
    <dbReference type="NCBI Taxonomy" id="352851"/>
    <lineage>
        <taxon>Eukaryota</taxon>
        <taxon>Fungi</taxon>
        <taxon>Dikarya</taxon>
        <taxon>Ascomycota</taxon>
        <taxon>Pezizomycotina</taxon>
        <taxon>Leotiomycetes</taxon>
        <taxon>Helotiales</taxon>
        <taxon>Sclerotiniaceae</taxon>
        <taxon>Sclerotinia</taxon>
    </lineage>
</organism>
<protein>
    <recommendedName>
        <fullName evidence="4">SMODS and SLOG-associating 2TM effector domain-containing protein</fullName>
    </recommendedName>
</protein>
<keyword evidence="1" id="KW-0812">Transmembrane</keyword>
<keyword evidence="1" id="KW-0472">Membrane</keyword>
<evidence type="ECO:0000313" key="3">
    <source>
        <dbReference type="Proteomes" id="UP001152300"/>
    </source>
</evidence>
<sequence length="160" mass="17961">MFHRNGGAKPQSLETTSNSRIEEKCLESSGLLPLKEPFFLTAKFWKRFSVYFSVALSIASLVISSIASLRPANASDLKALTVTSIVINAISVTLSALTSLDWQSQATTDRKFAQMLNQISHVHEAEGRVVVLGRERLSEERMVEERERREGRDVFEMSNK</sequence>
<feature type="transmembrane region" description="Helical" evidence="1">
    <location>
        <begin position="79"/>
        <end position="100"/>
    </location>
</feature>
<comment type="caution">
    <text evidence="2">The sequence shown here is derived from an EMBL/GenBank/DDBJ whole genome shotgun (WGS) entry which is preliminary data.</text>
</comment>
<gene>
    <name evidence="2" type="ORF">OCU04_002186</name>
</gene>
<proteinExistence type="predicted"/>
<evidence type="ECO:0000256" key="1">
    <source>
        <dbReference type="SAM" id="Phobius"/>
    </source>
</evidence>
<feature type="transmembrane region" description="Helical" evidence="1">
    <location>
        <begin position="48"/>
        <end position="67"/>
    </location>
</feature>
<evidence type="ECO:0008006" key="4">
    <source>
        <dbReference type="Google" id="ProtNLM"/>
    </source>
</evidence>